<keyword evidence="4" id="KW-0735">Signal-anchor</keyword>
<keyword evidence="5" id="KW-0961">Cell wall biogenesis/degradation</keyword>
<evidence type="ECO:0008006" key="8">
    <source>
        <dbReference type="Google" id="ProtNLM"/>
    </source>
</evidence>
<keyword evidence="7" id="KW-1185">Reference proteome</keyword>
<name>A0ABR4NPC7_9SACH</name>
<reference evidence="6 7" key="1">
    <citation type="submission" date="2024-05" db="EMBL/GenBank/DDBJ databases">
        <title>Long read based assembly of the Candida bracarensis genome reveals expanded adhesin content.</title>
        <authorList>
            <person name="Marcet-Houben M."/>
            <person name="Ksiezopolska E."/>
            <person name="Gabaldon T."/>
        </authorList>
    </citation>
    <scope>NUCLEOTIDE SEQUENCE [LARGE SCALE GENOMIC DNA]</scope>
    <source>
        <strain evidence="6 7">CBM6</strain>
    </source>
</reference>
<keyword evidence="3" id="KW-0328">Glycosyltransferase</keyword>
<keyword evidence="4" id="KW-0812">Transmembrane</keyword>
<comment type="subcellular location">
    <subcellularLocation>
        <location evidence="1">Membrane</location>
        <topology evidence="1">Single-pass type II membrane protein</topology>
    </subcellularLocation>
</comment>
<comment type="similarity">
    <text evidence="2">Belongs to the BMT family.</text>
</comment>
<dbReference type="EMBL" id="JBEVYD010000011">
    <property type="protein sequence ID" value="KAL3229837.1"/>
    <property type="molecule type" value="Genomic_DNA"/>
</dbReference>
<evidence type="ECO:0000256" key="2">
    <source>
        <dbReference type="ARBA" id="ARBA00009486"/>
    </source>
</evidence>
<keyword evidence="3" id="KW-0808">Transferase</keyword>
<gene>
    <name evidence="6" type="ORF">RNJ44_01973</name>
</gene>
<sequence>MDNPVPLYSNYNTNVHIEDDWDPDGHKIFQDQFRNEDIEYWSYDMNEIPRVRNRILVSTVNVTTQIQNRQKHHMAVAESKFDAKYVDLELRSYFSNIVTESGQSIGQLCKAYEFKDSIQFSSNSIGLKSHLPRVRGQLLKEGSEKSSLINHIAKIKNYDERSAIEKQVMATSTVMLWSKTYYCYFAYTRVVFSSEGSNEKPTFAVINGQAYNRNWEEVAVPVDFIDESKPQEYKNYMDQISREYGADKNCDDVEKNEMDKCLLLSPCKDIPDGEERRQCEEEKCSAKAKQESDRCKDKLSKNKDIAKEKQEIANGKFTFRYPGVLDVPYDIQTSPSGPEQLRSVMRENENGRMEPLIVYSINGQEGREHFVYLPDRRKDSIVLLRFDDTSKDMEALNWVPFVRREDAGSSISKGSIHLVSSLSPLKIQRCTLDDGECELIYDASVFGSSETEHGTAILNTGTNFVPLPEMVPEMRDRNIWVSISTIQVEQCADEKNSARPLLVVLEEYKGKYSILSVSGLFEFELEDEKHSELHKMKLLRPDSIISWDAKYQDKETLEYEDYLQVTMGNGDMESSVIRFKGILKYILRSFKKPGLNDHLDIDSDLTNKLYGSALCAKIDITRMCGKK</sequence>
<evidence type="ECO:0000256" key="1">
    <source>
        <dbReference type="ARBA" id="ARBA00004606"/>
    </source>
</evidence>
<proteinExistence type="inferred from homology"/>
<evidence type="ECO:0000313" key="7">
    <source>
        <dbReference type="Proteomes" id="UP001623330"/>
    </source>
</evidence>
<evidence type="ECO:0000256" key="4">
    <source>
        <dbReference type="ARBA" id="ARBA00022968"/>
    </source>
</evidence>
<protein>
    <recommendedName>
        <fullName evidence="8">NudC domain-containing protein 1</fullName>
    </recommendedName>
</protein>
<accession>A0ABR4NPC7</accession>
<evidence type="ECO:0000256" key="3">
    <source>
        <dbReference type="ARBA" id="ARBA00022676"/>
    </source>
</evidence>
<evidence type="ECO:0000313" key="6">
    <source>
        <dbReference type="EMBL" id="KAL3229837.1"/>
    </source>
</evidence>
<evidence type="ECO:0000256" key="5">
    <source>
        <dbReference type="ARBA" id="ARBA00023316"/>
    </source>
</evidence>
<comment type="caution">
    <text evidence="6">The sequence shown here is derived from an EMBL/GenBank/DDBJ whole genome shotgun (WGS) entry which is preliminary data.</text>
</comment>
<dbReference type="Pfam" id="PF12141">
    <property type="entry name" value="BMT"/>
    <property type="match status" value="2"/>
</dbReference>
<dbReference type="Proteomes" id="UP001623330">
    <property type="component" value="Unassembled WGS sequence"/>
</dbReference>
<organism evidence="6 7">
    <name type="scientific">Nakaseomyces bracarensis</name>
    <dbReference type="NCBI Taxonomy" id="273131"/>
    <lineage>
        <taxon>Eukaryota</taxon>
        <taxon>Fungi</taxon>
        <taxon>Dikarya</taxon>
        <taxon>Ascomycota</taxon>
        <taxon>Saccharomycotina</taxon>
        <taxon>Saccharomycetes</taxon>
        <taxon>Saccharomycetales</taxon>
        <taxon>Saccharomycetaceae</taxon>
        <taxon>Nakaseomyces</taxon>
    </lineage>
</organism>
<dbReference type="InterPro" id="IPR021988">
    <property type="entry name" value="BMT1"/>
</dbReference>